<evidence type="ECO:0000256" key="5">
    <source>
        <dbReference type="ARBA" id="ARBA00023002"/>
    </source>
</evidence>
<evidence type="ECO:0000256" key="6">
    <source>
        <dbReference type="ARBA" id="ARBA00023004"/>
    </source>
</evidence>
<evidence type="ECO:0000256" key="1">
    <source>
        <dbReference type="ARBA" id="ARBA00001971"/>
    </source>
</evidence>
<dbReference type="PANTHER" id="PTHR46206">
    <property type="entry name" value="CYTOCHROME P450"/>
    <property type="match status" value="1"/>
</dbReference>
<evidence type="ECO:0000256" key="4">
    <source>
        <dbReference type="ARBA" id="ARBA00022723"/>
    </source>
</evidence>
<comment type="similarity">
    <text evidence="2 9">Belongs to the cytochrome P450 family.</text>
</comment>
<feature type="binding site" description="axial binding residue" evidence="8">
    <location>
        <position position="454"/>
    </location>
    <ligand>
        <name>heme</name>
        <dbReference type="ChEBI" id="CHEBI:30413"/>
    </ligand>
    <ligandPart>
        <name>Fe</name>
        <dbReference type="ChEBI" id="CHEBI:18248"/>
    </ligandPart>
</feature>
<dbReference type="Gene3D" id="1.10.630.10">
    <property type="entry name" value="Cytochrome P450"/>
    <property type="match status" value="1"/>
</dbReference>
<evidence type="ECO:0000256" key="7">
    <source>
        <dbReference type="ARBA" id="ARBA00023033"/>
    </source>
</evidence>
<proteinExistence type="inferred from homology"/>
<evidence type="ECO:0000256" key="8">
    <source>
        <dbReference type="PIRSR" id="PIRSR602403-1"/>
    </source>
</evidence>
<dbReference type="PROSITE" id="PS00086">
    <property type="entry name" value="CYTOCHROME_P450"/>
    <property type="match status" value="1"/>
</dbReference>
<dbReference type="InterPro" id="IPR036396">
    <property type="entry name" value="Cyt_P450_sf"/>
</dbReference>
<dbReference type="EMBL" id="JAAMOD010000513">
    <property type="protein sequence ID" value="KAF5228051.1"/>
    <property type="molecule type" value="Genomic_DNA"/>
</dbReference>
<dbReference type="PRINTS" id="PR00385">
    <property type="entry name" value="P450"/>
</dbReference>
<keyword evidence="12" id="KW-1185">Reference proteome</keyword>
<name>A0AAN5YZ26_FUSAU</name>
<dbReference type="Pfam" id="PF00067">
    <property type="entry name" value="p450"/>
    <property type="match status" value="1"/>
</dbReference>
<dbReference type="CDD" id="cd11041">
    <property type="entry name" value="CYP503A1-like"/>
    <property type="match status" value="1"/>
</dbReference>
<reference evidence="11 12" key="1">
    <citation type="submission" date="2020-02" db="EMBL/GenBank/DDBJ databases">
        <title>Identification and distribution of gene clusters putatively required for synthesis of sphingolipid metabolism inhibitors in phylogenetically diverse species of the filamentous fungus Fusarium.</title>
        <authorList>
            <person name="Kim H.-S."/>
            <person name="Busman M."/>
            <person name="Brown D.W."/>
            <person name="Divon H."/>
            <person name="Uhlig S."/>
            <person name="Proctor R.H."/>
        </authorList>
    </citation>
    <scope>NUCLEOTIDE SEQUENCE [LARGE SCALE GENOMIC DNA]</scope>
    <source>
        <strain evidence="11 12">NRRL 2903</strain>
    </source>
</reference>
<dbReference type="Proteomes" id="UP000537989">
    <property type="component" value="Unassembled WGS sequence"/>
</dbReference>
<keyword evidence="10" id="KW-0472">Membrane</keyword>
<dbReference type="PRINTS" id="PR00465">
    <property type="entry name" value="EP450IV"/>
</dbReference>
<evidence type="ECO:0000256" key="2">
    <source>
        <dbReference type="ARBA" id="ARBA00010617"/>
    </source>
</evidence>
<keyword evidence="6 8" id="KW-0408">Iron</keyword>
<keyword evidence="3 8" id="KW-0349">Heme</keyword>
<dbReference type="SUPFAM" id="SSF48264">
    <property type="entry name" value="Cytochrome P450"/>
    <property type="match status" value="1"/>
</dbReference>
<dbReference type="PANTHER" id="PTHR46206:SF2">
    <property type="entry name" value="CYTOCHROME P450 MONOOXYGENASE AUSG-RELATED"/>
    <property type="match status" value="1"/>
</dbReference>
<evidence type="ECO:0000256" key="3">
    <source>
        <dbReference type="ARBA" id="ARBA00022617"/>
    </source>
</evidence>
<keyword evidence="4 8" id="KW-0479">Metal-binding</keyword>
<dbReference type="InterPro" id="IPR001128">
    <property type="entry name" value="Cyt_P450"/>
</dbReference>
<evidence type="ECO:0000313" key="12">
    <source>
        <dbReference type="Proteomes" id="UP000537989"/>
    </source>
</evidence>
<dbReference type="GO" id="GO:0020037">
    <property type="term" value="F:heme binding"/>
    <property type="evidence" value="ECO:0007669"/>
    <property type="project" value="InterPro"/>
</dbReference>
<dbReference type="InterPro" id="IPR002403">
    <property type="entry name" value="Cyt_P450_E_grp-IV"/>
</dbReference>
<keyword evidence="5 9" id="KW-0560">Oxidoreductase</keyword>
<keyword evidence="10" id="KW-1133">Transmembrane helix</keyword>
<dbReference type="GO" id="GO:0005506">
    <property type="term" value="F:iron ion binding"/>
    <property type="evidence" value="ECO:0007669"/>
    <property type="project" value="InterPro"/>
</dbReference>
<evidence type="ECO:0000313" key="11">
    <source>
        <dbReference type="EMBL" id="KAF5228051.1"/>
    </source>
</evidence>
<sequence>MLTKLDTILENPQYAILCGIAVLTLFIVQSPLFNRGGKYPLVNPKGSFELTTNRVVREFIHDSINILEKGKSLFKGQIYRANTDWGQVVVIPHQFLDALKSHKDLDFTTPAKDDSHAYIPGFDPFTGDHDLSKVVIKYLTKALNKVTGPLSEEASLAFQHVIGGSTGTNLVPLMNGIPYPDFIRIISRMSSRVFMGEELCRNEEWVKLAGDYTVQAFRTGDMLRMYPRWSRPFVHWFLPSCKELRRTLDAARKCLEPLLERRNAIKAEAMAKGEPCPYDNSFEWFEKEYTAHDPAVAQLTLSLVAIHTTTDLLLETVLNIAQHPELLIPLREEIVRVLSTEGLKKTALLNLKLMDSVLKESQRLRPVLLGSFRRLAMKDVTLLNGDVIKKGTKIVCTTSHMWSSEPHESGEQFDGYRFLRMREKKEAEQGKTSHPHLVSPSTDHLGFGYGNHACPGRFFAANELKVALCHMLLKYDWKMANNAVPTPVAFGMAYMPDLRAKLLIRRRSEELDIDSVEY</sequence>
<protein>
    <recommendedName>
        <fullName evidence="13">Cytochrome P450 monooxygenase</fullName>
    </recommendedName>
</protein>
<evidence type="ECO:0000256" key="9">
    <source>
        <dbReference type="RuleBase" id="RU000461"/>
    </source>
</evidence>
<comment type="caution">
    <text evidence="11">The sequence shown here is derived from an EMBL/GenBank/DDBJ whole genome shotgun (WGS) entry which is preliminary data.</text>
</comment>
<dbReference type="AlphaFoldDB" id="A0AAN5YZ26"/>
<dbReference type="GO" id="GO:0004497">
    <property type="term" value="F:monooxygenase activity"/>
    <property type="evidence" value="ECO:0007669"/>
    <property type="project" value="UniProtKB-KW"/>
</dbReference>
<gene>
    <name evidence="11" type="ORF">FAUST_11372</name>
</gene>
<evidence type="ECO:0008006" key="13">
    <source>
        <dbReference type="Google" id="ProtNLM"/>
    </source>
</evidence>
<feature type="transmembrane region" description="Helical" evidence="10">
    <location>
        <begin position="12"/>
        <end position="33"/>
    </location>
</feature>
<comment type="cofactor">
    <cofactor evidence="1 8">
        <name>heme</name>
        <dbReference type="ChEBI" id="CHEBI:30413"/>
    </cofactor>
</comment>
<evidence type="ECO:0000256" key="10">
    <source>
        <dbReference type="SAM" id="Phobius"/>
    </source>
</evidence>
<dbReference type="InterPro" id="IPR017972">
    <property type="entry name" value="Cyt_P450_CS"/>
</dbReference>
<keyword evidence="10" id="KW-0812">Transmembrane</keyword>
<accession>A0AAN5YZ26</accession>
<dbReference type="GO" id="GO:0016705">
    <property type="term" value="F:oxidoreductase activity, acting on paired donors, with incorporation or reduction of molecular oxygen"/>
    <property type="evidence" value="ECO:0007669"/>
    <property type="project" value="InterPro"/>
</dbReference>
<organism evidence="11 12">
    <name type="scientific">Fusarium austroamericanum</name>
    <dbReference type="NCBI Taxonomy" id="282268"/>
    <lineage>
        <taxon>Eukaryota</taxon>
        <taxon>Fungi</taxon>
        <taxon>Dikarya</taxon>
        <taxon>Ascomycota</taxon>
        <taxon>Pezizomycotina</taxon>
        <taxon>Sordariomycetes</taxon>
        <taxon>Hypocreomycetidae</taxon>
        <taxon>Hypocreales</taxon>
        <taxon>Nectriaceae</taxon>
        <taxon>Fusarium</taxon>
    </lineage>
</organism>
<keyword evidence="7 9" id="KW-0503">Monooxygenase</keyword>